<dbReference type="PANTHER" id="PTHR15590:SF0">
    <property type="entry name" value="CX9C MOTIF-CONTAINING PROTEIN 4"/>
    <property type="match status" value="1"/>
</dbReference>
<evidence type="ECO:0000256" key="1">
    <source>
        <dbReference type="ARBA" id="ARBA00004173"/>
    </source>
</evidence>
<comment type="similarity">
    <text evidence="2">Belongs to the CMC4 family.</text>
</comment>
<dbReference type="EnsemblPlants" id="AET5Gv20321900.1">
    <property type="protein sequence ID" value="AET5Gv20321900.1"/>
    <property type="gene ID" value="AET5Gv20321900"/>
</dbReference>
<keyword evidence="4" id="KW-1015">Disulfide bond</keyword>
<dbReference type="Pfam" id="PF08991">
    <property type="entry name" value="CMC4"/>
    <property type="match status" value="1"/>
</dbReference>
<keyword evidence="3" id="KW-0496">Mitochondrion</keyword>
<evidence type="ECO:0000313" key="5">
    <source>
        <dbReference type="EnsemblPlants" id="AET5Gv20321900.1"/>
    </source>
</evidence>
<sequence length="43" mass="4577">MAQPSKEPCKKEACDIQACLSKNLFDSKKYGPVLSPSLGSCAC</sequence>
<dbReference type="Gene3D" id="1.10.287.1130">
    <property type="entry name" value="CytochromE C oxidase copper chaperone"/>
    <property type="match status" value="1"/>
</dbReference>
<dbReference type="PANTHER" id="PTHR15590">
    <property type="entry name" value="CX9C MOTIF-CONTAINING PROTEIN 4"/>
    <property type="match status" value="1"/>
</dbReference>
<evidence type="ECO:0000313" key="6">
    <source>
        <dbReference type="Proteomes" id="UP000015105"/>
    </source>
</evidence>
<dbReference type="InterPro" id="IPR009069">
    <property type="entry name" value="Cys_alpha_HP_mot_SF"/>
</dbReference>
<protein>
    <submittedName>
        <fullName evidence="5">Uncharacterized protein</fullName>
    </submittedName>
</protein>
<reference evidence="5" key="3">
    <citation type="journal article" date="2017" name="Nature">
        <title>Genome sequence of the progenitor of the wheat D genome Aegilops tauschii.</title>
        <authorList>
            <person name="Luo M.C."/>
            <person name="Gu Y.Q."/>
            <person name="Puiu D."/>
            <person name="Wang H."/>
            <person name="Twardziok S.O."/>
            <person name="Deal K.R."/>
            <person name="Huo N."/>
            <person name="Zhu T."/>
            <person name="Wang L."/>
            <person name="Wang Y."/>
            <person name="McGuire P.E."/>
            <person name="Liu S."/>
            <person name="Long H."/>
            <person name="Ramasamy R.K."/>
            <person name="Rodriguez J.C."/>
            <person name="Van S.L."/>
            <person name="Yuan L."/>
            <person name="Wang Z."/>
            <person name="Xia Z."/>
            <person name="Xiao L."/>
            <person name="Anderson O.D."/>
            <person name="Ouyang S."/>
            <person name="Liang Y."/>
            <person name="Zimin A.V."/>
            <person name="Pertea G."/>
            <person name="Qi P."/>
            <person name="Bennetzen J.L."/>
            <person name="Dai X."/>
            <person name="Dawson M.W."/>
            <person name="Muller H.G."/>
            <person name="Kugler K."/>
            <person name="Rivarola-Duarte L."/>
            <person name="Spannagl M."/>
            <person name="Mayer K.F.X."/>
            <person name="Lu F.H."/>
            <person name="Bevan M.W."/>
            <person name="Leroy P."/>
            <person name="Li P."/>
            <person name="You F.M."/>
            <person name="Sun Q."/>
            <person name="Liu Z."/>
            <person name="Lyons E."/>
            <person name="Wicker T."/>
            <person name="Salzberg S.L."/>
            <person name="Devos K.M."/>
            <person name="Dvorak J."/>
        </authorList>
    </citation>
    <scope>NUCLEOTIDE SEQUENCE [LARGE SCALE GENOMIC DNA]</scope>
    <source>
        <strain evidence="5">cv. AL8/78</strain>
    </source>
</reference>
<reference evidence="5" key="4">
    <citation type="submission" date="2019-03" db="UniProtKB">
        <authorList>
            <consortium name="EnsemblPlants"/>
        </authorList>
    </citation>
    <scope>IDENTIFICATION</scope>
</reference>
<dbReference type="SUPFAM" id="SSF47072">
    <property type="entry name" value="Cysteine alpha-hairpin motif"/>
    <property type="match status" value="1"/>
</dbReference>
<organism evidence="5 6">
    <name type="scientific">Aegilops tauschii subsp. strangulata</name>
    <name type="common">Goatgrass</name>
    <dbReference type="NCBI Taxonomy" id="200361"/>
    <lineage>
        <taxon>Eukaryota</taxon>
        <taxon>Viridiplantae</taxon>
        <taxon>Streptophyta</taxon>
        <taxon>Embryophyta</taxon>
        <taxon>Tracheophyta</taxon>
        <taxon>Spermatophyta</taxon>
        <taxon>Magnoliopsida</taxon>
        <taxon>Liliopsida</taxon>
        <taxon>Poales</taxon>
        <taxon>Poaceae</taxon>
        <taxon>BOP clade</taxon>
        <taxon>Pooideae</taxon>
        <taxon>Triticodae</taxon>
        <taxon>Triticeae</taxon>
        <taxon>Triticinae</taxon>
        <taxon>Aegilops</taxon>
    </lineage>
</organism>
<evidence type="ECO:0000256" key="2">
    <source>
        <dbReference type="ARBA" id="ARBA00009858"/>
    </source>
</evidence>
<reference evidence="6" key="1">
    <citation type="journal article" date="2014" name="Science">
        <title>Ancient hybridizations among the ancestral genomes of bread wheat.</title>
        <authorList>
            <consortium name="International Wheat Genome Sequencing Consortium,"/>
            <person name="Marcussen T."/>
            <person name="Sandve S.R."/>
            <person name="Heier L."/>
            <person name="Spannagl M."/>
            <person name="Pfeifer M."/>
            <person name="Jakobsen K.S."/>
            <person name="Wulff B.B."/>
            <person name="Steuernagel B."/>
            <person name="Mayer K.F."/>
            <person name="Olsen O.A."/>
        </authorList>
    </citation>
    <scope>NUCLEOTIDE SEQUENCE [LARGE SCALE GENOMIC DNA]</scope>
    <source>
        <strain evidence="6">cv. AL8/78</strain>
    </source>
</reference>
<dbReference type="Gramene" id="AET5Gv20321900.1">
    <property type="protein sequence ID" value="AET5Gv20321900.1"/>
    <property type="gene ID" value="AET5Gv20321900"/>
</dbReference>
<dbReference type="GO" id="GO:0005739">
    <property type="term" value="C:mitochondrion"/>
    <property type="evidence" value="ECO:0007669"/>
    <property type="project" value="UniProtKB-SubCell"/>
</dbReference>
<dbReference type="Proteomes" id="UP000015105">
    <property type="component" value="Chromosome 5D"/>
</dbReference>
<accession>A0A453K6S8</accession>
<evidence type="ECO:0000256" key="3">
    <source>
        <dbReference type="ARBA" id="ARBA00023128"/>
    </source>
</evidence>
<keyword evidence="6" id="KW-1185">Reference proteome</keyword>
<dbReference type="InterPro" id="IPR027179">
    <property type="entry name" value="CMC4"/>
</dbReference>
<reference evidence="6" key="2">
    <citation type="journal article" date="2017" name="Nat. Plants">
        <title>The Aegilops tauschii genome reveals multiple impacts of transposons.</title>
        <authorList>
            <person name="Zhao G."/>
            <person name="Zou C."/>
            <person name="Li K."/>
            <person name="Wang K."/>
            <person name="Li T."/>
            <person name="Gao L."/>
            <person name="Zhang X."/>
            <person name="Wang H."/>
            <person name="Yang Z."/>
            <person name="Liu X."/>
            <person name="Jiang W."/>
            <person name="Mao L."/>
            <person name="Kong X."/>
            <person name="Jiao Y."/>
            <person name="Jia J."/>
        </authorList>
    </citation>
    <scope>NUCLEOTIDE SEQUENCE [LARGE SCALE GENOMIC DNA]</scope>
    <source>
        <strain evidence="6">cv. AL8/78</strain>
    </source>
</reference>
<evidence type="ECO:0000256" key="4">
    <source>
        <dbReference type="ARBA" id="ARBA00023157"/>
    </source>
</evidence>
<proteinExistence type="inferred from homology"/>
<reference evidence="5" key="5">
    <citation type="journal article" date="2021" name="G3 (Bethesda)">
        <title>Aegilops tauschii genome assembly Aet v5.0 features greater sequence contiguity and improved annotation.</title>
        <authorList>
            <person name="Wang L."/>
            <person name="Zhu T."/>
            <person name="Rodriguez J.C."/>
            <person name="Deal K.R."/>
            <person name="Dubcovsky J."/>
            <person name="McGuire P.E."/>
            <person name="Lux T."/>
            <person name="Spannagl M."/>
            <person name="Mayer K.F.X."/>
            <person name="Baldrich P."/>
            <person name="Meyers B.C."/>
            <person name="Huo N."/>
            <person name="Gu Y.Q."/>
            <person name="Zhou H."/>
            <person name="Devos K.M."/>
            <person name="Bennetzen J.L."/>
            <person name="Unver T."/>
            <person name="Budak H."/>
            <person name="Gulick P.J."/>
            <person name="Galiba G."/>
            <person name="Kalapos B."/>
            <person name="Nelson D.R."/>
            <person name="Li P."/>
            <person name="You F.M."/>
            <person name="Luo M.C."/>
            <person name="Dvorak J."/>
        </authorList>
    </citation>
    <scope>NUCLEOTIDE SEQUENCE [LARGE SCALE GENOMIC DNA]</scope>
    <source>
        <strain evidence="5">cv. AL8/78</strain>
    </source>
</reference>
<comment type="subcellular location">
    <subcellularLocation>
        <location evidence="1">Mitochondrion</location>
    </subcellularLocation>
</comment>
<dbReference type="AlphaFoldDB" id="A0A453K6S8"/>
<name>A0A453K6S8_AEGTS</name>